<comment type="caution">
    <text evidence="2">The sequence shown here is derived from an EMBL/GenBank/DDBJ whole genome shotgun (WGS) entry which is preliminary data.</text>
</comment>
<sequence length="98" mass="11064">MWQAQWSLRVTTTSHPTLGGYEIPSLPPRQGLSCELNSSNIAGYFLEEGHWQKIHPYLLKFLFIWIAVMHVLLLPPWSAGDTSDALMVSPSLLNEKVT</sequence>
<evidence type="ECO:0000313" key="2">
    <source>
        <dbReference type="EMBL" id="KAF5833795.1"/>
    </source>
</evidence>
<evidence type="ECO:0000313" key="3">
    <source>
        <dbReference type="Proteomes" id="UP000815325"/>
    </source>
</evidence>
<name>A0ABQ7GGR7_DUNSA</name>
<feature type="transmembrane region" description="Helical" evidence="1">
    <location>
        <begin position="57"/>
        <end position="77"/>
    </location>
</feature>
<reference evidence="2" key="1">
    <citation type="submission" date="2017-08" db="EMBL/GenBank/DDBJ databases">
        <authorList>
            <person name="Polle J.E."/>
            <person name="Barry K."/>
            <person name="Cushman J."/>
            <person name="Schmutz J."/>
            <person name="Tran D."/>
            <person name="Hathwaick L.T."/>
            <person name="Yim W.C."/>
            <person name="Jenkins J."/>
            <person name="Mckie-Krisberg Z.M."/>
            <person name="Prochnik S."/>
            <person name="Lindquist E."/>
            <person name="Dockter R.B."/>
            <person name="Adam C."/>
            <person name="Molina H."/>
            <person name="Bunkerborg J."/>
            <person name="Jin E."/>
            <person name="Buchheim M."/>
            <person name="Magnuson J."/>
        </authorList>
    </citation>
    <scope>NUCLEOTIDE SEQUENCE</scope>
    <source>
        <strain evidence="2">CCAP 19/18</strain>
    </source>
</reference>
<gene>
    <name evidence="2" type="ORF">DUNSADRAFT_9781</name>
</gene>
<proteinExistence type="predicted"/>
<organism evidence="2 3">
    <name type="scientific">Dunaliella salina</name>
    <name type="common">Green alga</name>
    <name type="synonym">Protococcus salinus</name>
    <dbReference type="NCBI Taxonomy" id="3046"/>
    <lineage>
        <taxon>Eukaryota</taxon>
        <taxon>Viridiplantae</taxon>
        <taxon>Chlorophyta</taxon>
        <taxon>core chlorophytes</taxon>
        <taxon>Chlorophyceae</taxon>
        <taxon>CS clade</taxon>
        <taxon>Chlamydomonadales</taxon>
        <taxon>Dunaliellaceae</taxon>
        <taxon>Dunaliella</taxon>
    </lineage>
</organism>
<dbReference type="EMBL" id="MU069791">
    <property type="protein sequence ID" value="KAF5833795.1"/>
    <property type="molecule type" value="Genomic_DNA"/>
</dbReference>
<dbReference type="Proteomes" id="UP000815325">
    <property type="component" value="Unassembled WGS sequence"/>
</dbReference>
<accession>A0ABQ7GGR7</accession>
<keyword evidence="1" id="KW-1133">Transmembrane helix</keyword>
<evidence type="ECO:0000256" key="1">
    <source>
        <dbReference type="SAM" id="Phobius"/>
    </source>
</evidence>
<keyword evidence="1" id="KW-0472">Membrane</keyword>
<keyword evidence="1" id="KW-0812">Transmembrane</keyword>
<protein>
    <submittedName>
        <fullName evidence="2">Uncharacterized protein</fullName>
    </submittedName>
</protein>
<keyword evidence="3" id="KW-1185">Reference proteome</keyword>